<reference evidence="1 2" key="1">
    <citation type="submission" date="2022-04" db="EMBL/GenBank/DDBJ databases">
        <title>Genome sequence of C. roseum typestrain.</title>
        <authorList>
            <person name="Poehlein A."/>
            <person name="Schoch T."/>
            <person name="Duerre P."/>
            <person name="Daniel R."/>
        </authorList>
    </citation>
    <scope>NUCLEOTIDE SEQUENCE [LARGE SCALE GENOMIC DNA]</scope>
    <source>
        <strain evidence="1 2">DSM 7320</strain>
    </source>
</reference>
<organism evidence="1 2">
    <name type="scientific">Clostridium felsineum</name>
    <dbReference type="NCBI Taxonomy" id="36839"/>
    <lineage>
        <taxon>Bacteria</taxon>
        <taxon>Bacillati</taxon>
        <taxon>Bacillota</taxon>
        <taxon>Clostridia</taxon>
        <taxon>Eubacteriales</taxon>
        <taxon>Clostridiaceae</taxon>
        <taxon>Clostridium</taxon>
    </lineage>
</organism>
<dbReference type="InterPro" id="IPR041698">
    <property type="entry name" value="Methyltransf_25"/>
</dbReference>
<keyword evidence="2" id="KW-1185">Reference proteome</keyword>
<dbReference type="EC" id="2.1.3.-" evidence="1"/>
<dbReference type="Proteomes" id="UP000190951">
    <property type="component" value="Chromosome"/>
</dbReference>
<dbReference type="SUPFAM" id="SSF53335">
    <property type="entry name" value="S-adenosyl-L-methionine-dependent methyltransferases"/>
    <property type="match status" value="1"/>
</dbReference>
<evidence type="ECO:0000313" key="2">
    <source>
        <dbReference type="Proteomes" id="UP000190951"/>
    </source>
</evidence>
<evidence type="ECO:0000313" key="1">
    <source>
        <dbReference type="EMBL" id="URZ10678.1"/>
    </source>
</evidence>
<dbReference type="AlphaFoldDB" id="A0A1S8LPA0"/>
<accession>A0A1S8LPA0</accession>
<dbReference type="Pfam" id="PF13649">
    <property type="entry name" value="Methyltransf_25"/>
    <property type="match status" value="1"/>
</dbReference>
<sequence>MNNQWEEYQKINEDNNKRPLAISLSQYLRSGMSILDIGCGAGTDSIYFLENDCFVTAIDKVISSIEHRKLKLSKEVKEKLKIVKADFTNMKLPLSDMIYASFSLPFCKPNKFNRFWSNIEQASNKGGVFAGTFFGIKDDWYQMQADITFHRRDEIEALFNSYTIVEIKERQYDGECVNKNGKVINKHWHVYEVIAIKK</sequence>
<dbReference type="RefSeq" id="WP_077832487.1">
    <property type="nucleotide sequence ID" value="NZ_CP096983.1"/>
</dbReference>
<protein>
    <submittedName>
        <fullName evidence="1">Carboxy-S-adenosyl-L-methionine synthase</fullName>
        <ecNumber evidence="1">2.1.3.-</ecNumber>
    </submittedName>
</protein>
<dbReference type="STRING" id="84029.CROST_02320"/>
<dbReference type="GO" id="GO:0016740">
    <property type="term" value="F:transferase activity"/>
    <property type="evidence" value="ECO:0007669"/>
    <property type="project" value="UniProtKB-KW"/>
</dbReference>
<dbReference type="Gene3D" id="3.40.50.150">
    <property type="entry name" value="Vaccinia Virus protein VP39"/>
    <property type="match status" value="1"/>
</dbReference>
<proteinExistence type="predicted"/>
<dbReference type="KEGG" id="crw:CROST_013880"/>
<name>A0A1S8LPA0_9CLOT</name>
<keyword evidence="1" id="KW-0808">Transferase</keyword>
<gene>
    <name evidence="1" type="primary">cmoA_2</name>
    <name evidence="1" type="ORF">CROST_013880</name>
</gene>
<dbReference type="CDD" id="cd02440">
    <property type="entry name" value="AdoMet_MTases"/>
    <property type="match status" value="1"/>
</dbReference>
<dbReference type="EMBL" id="CP096983">
    <property type="protein sequence ID" value="URZ10678.1"/>
    <property type="molecule type" value="Genomic_DNA"/>
</dbReference>
<dbReference type="InterPro" id="IPR029063">
    <property type="entry name" value="SAM-dependent_MTases_sf"/>
</dbReference>